<dbReference type="Proteomes" id="UP000799755">
    <property type="component" value="Unassembled WGS sequence"/>
</dbReference>
<gene>
    <name evidence="1" type="ORF">BDR25DRAFT_378062</name>
</gene>
<name>A0ACB6QG76_9PLEO</name>
<organism evidence="1 2">
    <name type="scientific">Lindgomyces ingoldianus</name>
    <dbReference type="NCBI Taxonomy" id="673940"/>
    <lineage>
        <taxon>Eukaryota</taxon>
        <taxon>Fungi</taxon>
        <taxon>Dikarya</taxon>
        <taxon>Ascomycota</taxon>
        <taxon>Pezizomycotina</taxon>
        <taxon>Dothideomycetes</taxon>
        <taxon>Pleosporomycetidae</taxon>
        <taxon>Pleosporales</taxon>
        <taxon>Lindgomycetaceae</taxon>
        <taxon>Lindgomyces</taxon>
    </lineage>
</organism>
<reference evidence="1" key="1">
    <citation type="journal article" date="2020" name="Stud. Mycol.">
        <title>101 Dothideomycetes genomes: a test case for predicting lifestyles and emergence of pathogens.</title>
        <authorList>
            <person name="Haridas S."/>
            <person name="Albert R."/>
            <person name="Binder M."/>
            <person name="Bloem J."/>
            <person name="Labutti K."/>
            <person name="Salamov A."/>
            <person name="Andreopoulos B."/>
            <person name="Baker S."/>
            <person name="Barry K."/>
            <person name="Bills G."/>
            <person name="Bluhm B."/>
            <person name="Cannon C."/>
            <person name="Castanera R."/>
            <person name="Culley D."/>
            <person name="Daum C."/>
            <person name="Ezra D."/>
            <person name="Gonzalez J."/>
            <person name="Henrissat B."/>
            <person name="Kuo A."/>
            <person name="Liang C."/>
            <person name="Lipzen A."/>
            <person name="Lutzoni F."/>
            <person name="Magnuson J."/>
            <person name="Mondo S."/>
            <person name="Nolan M."/>
            <person name="Ohm R."/>
            <person name="Pangilinan J."/>
            <person name="Park H.-J."/>
            <person name="Ramirez L."/>
            <person name="Alfaro M."/>
            <person name="Sun H."/>
            <person name="Tritt A."/>
            <person name="Yoshinaga Y."/>
            <person name="Zwiers L.-H."/>
            <person name="Turgeon B."/>
            <person name="Goodwin S."/>
            <person name="Spatafora J."/>
            <person name="Crous P."/>
            <person name="Grigoriev I."/>
        </authorList>
    </citation>
    <scope>NUCLEOTIDE SEQUENCE</scope>
    <source>
        <strain evidence="1">ATCC 200398</strain>
    </source>
</reference>
<accession>A0ACB6QG76</accession>
<proteinExistence type="predicted"/>
<protein>
    <submittedName>
        <fullName evidence="1">Uncharacterized protein</fullName>
    </submittedName>
</protein>
<keyword evidence="2" id="KW-1185">Reference proteome</keyword>
<evidence type="ECO:0000313" key="2">
    <source>
        <dbReference type="Proteomes" id="UP000799755"/>
    </source>
</evidence>
<evidence type="ECO:0000313" key="1">
    <source>
        <dbReference type="EMBL" id="KAF2465885.1"/>
    </source>
</evidence>
<dbReference type="EMBL" id="MU003527">
    <property type="protein sequence ID" value="KAF2465885.1"/>
    <property type="molecule type" value="Genomic_DNA"/>
</dbReference>
<comment type="caution">
    <text evidence="1">The sequence shown here is derived from an EMBL/GenBank/DDBJ whole genome shotgun (WGS) entry which is preliminary data.</text>
</comment>
<sequence length="325" mass="35447">MCLPAMLAAGGEEVVITVPRNWPDTWRRVTRREAVRLGCSPSVRSLAEGTASSHGELEANCWRIVMIIASGDERALLIGAVAASCDVDWPLPRTRLQREASFSPWPSRSQASGTTSPAAQRPERPEVGQGRSVVLLGQAASGRGHGRSPGLIRVPWCRRRGRMKGDSRPTWLQGLAAGACSDRPASLRDPPQTNGAKPWLQRRHPPSRRLFDLAGEAGTAAALPFRACLRAETLWERRGLLERLARGERRRRDPNPRPRHRDHDSVLPQESPAVGSSAGSFPSGESGALRRAQCAVSLAMRASICSTVRSPVAQAPSNWIRARWV</sequence>